<reference evidence="2" key="1">
    <citation type="journal article" date="2014" name="Front. Microbiol.">
        <title>High frequency of phylogenetically diverse reductive dehalogenase-homologous genes in deep subseafloor sedimentary metagenomes.</title>
        <authorList>
            <person name="Kawai M."/>
            <person name="Futagami T."/>
            <person name="Toyoda A."/>
            <person name="Takaki Y."/>
            <person name="Nishi S."/>
            <person name="Hori S."/>
            <person name="Arai W."/>
            <person name="Tsubouchi T."/>
            <person name="Morono Y."/>
            <person name="Uchiyama I."/>
            <person name="Ito T."/>
            <person name="Fujiyama A."/>
            <person name="Inagaki F."/>
            <person name="Takami H."/>
        </authorList>
    </citation>
    <scope>NUCLEOTIDE SEQUENCE</scope>
    <source>
        <strain evidence="2">Expedition CK06-06</strain>
    </source>
</reference>
<name>X0RWS1_9ZZZZ</name>
<evidence type="ECO:0000313" key="2">
    <source>
        <dbReference type="EMBL" id="GAF73269.1"/>
    </source>
</evidence>
<dbReference type="InterPro" id="IPR041698">
    <property type="entry name" value="Methyltransf_25"/>
</dbReference>
<evidence type="ECO:0000259" key="1">
    <source>
        <dbReference type="Pfam" id="PF13649"/>
    </source>
</evidence>
<dbReference type="EMBL" id="BARS01009340">
    <property type="protein sequence ID" value="GAF73269.1"/>
    <property type="molecule type" value="Genomic_DNA"/>
</dbReference>
<dbReference type="SUPFAM" id="SSF50998">
    <property type="entry name" value="Quinoprotein alcohol dehydrogenase-like"/>
    <property type="match status" value="1"/>
</dbReference>
<feature type="domain" description="Methyltransferase" evidence="1">
    <location>
        <begin position="239"/>
        <end position="335"/>
    </location>
</feature>
<dbReference type="SUPFAM" id="SSF53335">
    <property type="entry name" value="S-adenosyl-L-methionine-dependent methyltransferases"/>
    <property type="match status" value="1"/>
</dbReference>
<proteinExistence type="predicted"/>
<gene>
    <name evidence="2" type="ORF">S01H1_17585</name>
</gene>
<protein>
    <recommendedName>
        <fullName evidence="1">Methyltransferase domain-containing protein</fullName>
    </recommendedName>
</protein>
<dbReference type="InterPro" id="IPR011047">
    <property type="entry name" value="Quinoprotein_ADH-like_sf"/>
</dbReference>
<feature type="non-terminal residue" evidence="2">
    <location>
        <position position="345"/>
    </location>
</feature>
<comment type="caution">
    <text evidence="2">The sequence shown here is derived from an EMBL/GenBank/DDBJ whole genome shotgun (WGS) entry which is preliminary data.</text>
</comment>
<dbReference type="Pfam" id="PF13649">
    <property type="entry name" value="Methyltransf_25"/>
    <property type="match status" value="1"/>
</dbReference>
<dbReference type="InterPro" id="IPR029063">
    <property type="entry name" value="SAM-dependent_MTases_sf"/>
</dbReference>
<accession>X0RWS1</accession>
<dbReference type="Gene3D" id="3.40.50.150">
    <property type="entry name" value="Vaccinia Virus protein VP39"/>
    <property type="match status" value="1"/>
</dbReference>
<dbReference type="CDD" id="cd02440">
    <property type="entry name" value="AdoMet_MTases"/>
    <property type="match status" value="1"/>
</dbReference>
<organism evidence="2">
    <name type="scientific">marine sediment metagenome</name>
    <dbReference type="NCBI Taxonomy" id="412755"/>
    <lineage>
        <taxon>unclassified sequences</taxon>
        <taxon>metagenomes</taxon>
        <taxon>ecological metagenomes</taxon>
    </lineage>
</organism>
<dbReference type="AlphaFoldDB" id="X0RWS1"/>
<sequence>MLISGGRTVPAAYDRHTGAFLYFHVSERRAFGKDAGGYAVAASKSWFLVYDRSCLYRLDDGKPVCRVPGSILADDAVISVAKDGHLLAHTLRPESEQFVDRKGKTQTRYTLPKRWETVLEPALDRIFIQAGPRAYGRGNDGLIAAVDLPQPNRPARVSWQAHIEGDAWSMLAADDKLFVVTRQGSLYCFGAQPGRPAKHELTSARTGKGSRVPRRANDRWAAAADNLLEQTGVIEGYCLVLGAGNGRLIEELARRSKLHIIVFDPNAAIVDALRRKLDEDHLYGTRIAVHVGDMRSGQLPPYLASLIVSMEPNEQGLHKDRAFVERVFRCLRPYGGLACFARSSG</sequence>